<proteinExistence type="predicted"/>
<feature type="chain" id="PRO_5046834636" description="Cytochrome c domain-containing protein" evidence="5">
    <location>
        <begin position="21"/>
        <end position="682"/>
    </location>
</feature>
<accession>A0ABW7HH94</accession>
<keyword evidence="2 4" id="KW-0479">Metal-binding</keyword>
<evidence type="ECO:0000259" key="6">
    <source>
        <dbReference type="PROSITE" id="PS51007"/>
    </source>
</evidence>
<keyword evidence="8" id="KW-1185">Reference proteome</keyword>
<reference evidence="7 8" key="1">
    <citation type="submission" date="2024-08" db="EMBL/GenBank/DDBJ databases">
        <authorList>
            <person name="Lu H."/>
        </authorList>
    </citation>
    <scope>NUCLEOTIDE SEQUENCE [LARGE SCALE GENOMIC DNA]</scope>
    <source>
        <strain evidence="7 8">BYS78W</strain>
    </source>
</reference>
<dbReference type="PROSITE" id="PS51007">
    <property type="entry name" value="CYTC"/>
    <property type="match status" value="1"/>
</dbReference>
<dbReference type="SUPFAM" id="SSF46626">
    <property type="entry name" value="Cytochrome c"/>
    <property type="match status" value="1"/>
</dbReference>
<dbReference type="InterPro" id="IPR036909">
    <property type="entry name" value="Cyt_c-like_dom_sf"/>
</dbReference>
<protein>
    <recommendedName>
        <fullName evidence="6">Cytochrome c domain-containing protein</fullName>
    </recommendedName>
</protein>
<name>A0ABW7HH94_9BURK</name>
<evidence type="ECO:0000256" key="1">
    <source>
        <dbReference type="ARBA" id="ARBA00022617"/>
    </source>
</evidence>
<evidence type="ECO:0000256" key="4">
    <source>
        <dbReference type="PROSITE-ProRule" id="PRU00433"/>
    </source>
</evidence>
<dbReference type="RefSeq" id="WP_394415361.1">
    <property type="nucleotide sequence ID" value="NZ_JBIGIC010000011.1"/>
</dbReference>
<dbReference type="Proteomes" id="UP001606134">
    <property type="component" value="Unassembled WGS sequence"/>
</dbReference>
<evidence type="ECO:0000256" key="5">
    <source>
        <dbReference type="SAM" id="SignalP"/>
    </source>
</evidence>
<dbReference type="EMBL" id="JBIGIC010000011">
    <property type="protein sequence ID" value="MFG6489129.1"/>
    <property type="molecule type" value="Genomic_DNA"/>
</dbReference>
<dbReference type="InterPro" id="IPR009056">
    <property type="entry name" value="Cyt_c-like_dom"/>
</dbReference>
<feature type="signal peptide" evidence="5">
    <location>
        <begin position="1"/>
        <end position="20"/>
    </location>
</feature>
<evidence type="ECO:0000256" key="3">
    <source>
        <dbReference type="ARBA" id="ARBA00023004"/>
    </source>
</evidence>
<evidence type="ECO:0000313" key="7">
    <source>
        <dbReference type="EMBL" id="MFG6489129.1"/>
    </source>
</evidence>
<keyword evidence="3 4" id="KW-0408">Iron</keyword>
<feature type="domain" description="Cytochrome c" evidence="6">
    <location>
        <begin position="476"/>
        <end position="662"/>
    </location>
</feature>
<dbReference type="SUPFAM" id="SSF63829">
    <property type="entry name" value="Calcium-dependent phosphotriesterase"/>
    <property type="match status" value="1"/>
</dbReference>
<keyword evidence="5" id="KW-0732">Signal</keyword>
<evidence type="ECO:0000256" key="2">
    <source>
        <dbReference type="ARBA" id="ARBA00022723"/>
    </source>
</evidence>
<evidence type="ECO:0000313" key="8">
    <source>
        <dbReference type="Proteomes" id="UP001606134"/>
    </source>
</evidence>
<comment type="caution">
    <text evidence="7">The sequence shown here is derived from an EMBL/GenBank/DDBJ whole genome shotgun (WGS) entry which is preliminary data.</text>
</comment>
<gene>
    <name evidence="7" type="ORF">ACG04R_20755</name>
</gene>
<keyword evidence="1 4" id="KW-0349">Heme</keyword>
<sequence length="682" mass="70749">MRRLTLTLSFAAAVCAAAQAAPATPDRPAVQSWTLRARIVATGMRRAFGVRQVGRFHSGGPFVSNPEFLLQTQPGKVLDPQRVLVAVEQNFGATPGNPAHAPGAVLSIDPTAATDDHALAIPAVLAPGRPAEGGAVQLYSVQARTQLNRLHNAGARTADFAGVSGPRYLSINNAFGRPWVANAPFGLRGAGSESVLDPDGAPLANAPSDDAGGVFAGAMNLRTSRPRAVRTGWFAQWLNRQDSGQLTPGAIDKGALGTAFLGSSPDGSGFAVFAVVTGDGAVVQVHVQDGVDGLAPRGTVDVGGDDPGVIGTAFQWVPDRTLYVADARRDRIAVLELGDDTRHFTLRRTRHLQSPWFQHPVDLAPCVPEIANPRFASHTTLAGGSDLYVVNRGDGSVLRVAQDGTVVARAVVTWPDGREVGADRLHAIAVSADAQRLWLIAERDAGSVLIEVAGFDAGGAFVARGQVAAAQARPQETVEEGARLFTANLTLGAGPGTRFNATSCVACHPGPGGASAGEEHFARRIARLDAVSGRAAPGAAELAPRHVMAGSVMRAEPLPRGANVVSLRMPLTLVAAGRLDEIPDAVIEAQAVSKGDGIKGRVHYVTAGDGAQRVGRYGWKADTARLDDIVTRALANEMGVVRTAAGEDGTVRALAAYLHGLSTARPPTVAAVSAQARGRAAP</sequence>
<organism evidence="7 8">
    <name type="scientific">Pelomonas candidula</name>
    <dbReference type="NCBI Taxonomy" id="3299025"/>
    <lineage>
        <taxon>Bacteria</taxon>
        <taxon>Pseudomonadati</taxon>
        <taxon>Pseudomonadota</taxon>
        <taxon>Betaproteobacteria</taxon>
        <taxon>Burkholderiales</taxon>
        <taxon>Sphaerotilaceae</taxon>
        <taxon>Roseateles</taxon>
    </lineage>
</organism>